<feature type="domain" description="Nucleoporin Nup133/Nup155-like N-terminal" evidence="10">
    <location>
        <begin position="120"/>
        <end position="493"/>
    </location>
</feature>
<dbReference type="InterPro" id="IPR014908">
    <property type="entry name" value="Nucleoporin_Nup133/Nup155_N"/>
</dbReference>
<dbReference type="Gene3D" id="2.130.10.10">
    <property type="entry name" value="YVTN repeat-like/Quinoprotein amine dehydrogenase"/>
    <property type="match status" value="1"/>
</dbReference>
<reference evidence="11 12" key="1">
    <citation type="submission" date="2016-07" db="EMBL/GenBank/DDBJ databases">
        <title>Pervasive Adenine N6-methylation of Active Genes in Fungi.</title>
        <authorList>
            <consortium name="DOE Joint Genome Institute"/>
            <person name="Mondo S.J."/>
            <person name="Dannebaum R.O."/>
            <person name="Kuo R.C."/>
            <person name="Labutti K."/>
            <person name="Haridas S."/>
            <person name="Kuo A."/>
            <person name="Salamov A."/>
            <person name="Ahrendt S.R."/>
            <person name="Lipzen A."/>
            <person name="Sullivan W."/>
            <person name="Andreopoulos W.B."/>
            <person name="Clum A."/>
            <person name="Lindquist E."/>
            <person name="Daum C."/>
            <person name="Ramamoorthy G.K."/>
            <person name="Gryganskyi A."/>
            <person name="Culley D."/>
            <person name="Magnuson J.K."/>
            <person name="James T.Y."/>
            <person name="O'Malley M.A."/>
            <person name="Stajich J.E."/>
            <person name="Spatafora J.W."/>
            <person name="Visel A."/>
            <person name="Grigoriev I.V."/>
        </authorList>
    </citation>
    <scope>NUCLEOTIDE SEQUENCE [LARGE SCALE GENOMIC DNA]</scope>
    <source>
        <strain evidence="11 12">62-1032</strain>
    </source>
</reference>
<keyword evidence="5" id="KW-0653">Protein transport</keyword>
<dbReference type="EMBL" id="MCGR01000051">
    <property type="protein sequence ID" value="ORY72608.1"/>
    <property type="molecule type" value="Genomic_DNA"/>
</dbReference>
<feature type="domain" description="Nucleoporin Nup133/Nup155-like C-terminal" evidence="9">
    <location>
        <begin position="641"/>
        <end position="1241"/>
    </location>
</feature>
<dbReference type="InterPro" id="IPR015943">
    <property type="entry name" value="WD40/YVTN_repeat-like_dom_sf"/>
</dbReference>
<dbReference type="GO" id="GO:0032259">
    <property type="term" value="P:methylation"/>
    <property type="evidence" value="ECO:0007669"/>
    <property type="project" value="UniProtKB-KW"/>
</dbReference>
<comment type="caution">
    <text evidence="11">The sequence shown here is derived from an EMBL/GenBank/DDBJ whole genome shotgun (WGS) entry which is preliminary data.</text>
</comment>
<dbReference type="Gene3D" id="1.20.58.1380">
    <property type="match status" value="1"/>
</dbReference>
<name>A0A1Y2EM46_9BASI</name>
<gene>
    <name evidence="11" type="ORF">BCR35DRAFT_269303</name>
</gene>
<dbReference type="GO" id="GO:0000972">
    <property type="term" value="P:transcription-dependent tethering of RNA polymerase II gene DNA at nuclear periphery"/>
    <property type="evidence" value="ECO:0007669"/>
    <property type="project" value="TreeGrafter"/>
</dbReference>
<evidence type="ECO:0000256" key="1">
    <source>
        <dbReference type="ARBA" id="ARBA00004259"/>
    </source>
</evidence>
<evidence type="ECO:0000313" key="12">
    <source>
        <dbReference type="Proteomes" id="UP000193467"/>
    </source>
</evidence>
<dbReference type="PANTHER" id="PTHR13405">
    <property type="entry name" value="NUCLEAR PORE COMPLEX PROTEIN NUP133"/>
    <property type="match status" value="1"/>
</dbReference>
<feature type="compositionally biased region" description="Low complexity" evidence="8">
    <location>
        <begin position="20"/>
        <end position="36"/>
    </location>
</feature>
<dbReference type="GO" id="GO:0008168">
    <property type="term" value="F:methyltransferase activity"/>
    <property type="evidence" value="ECO:0007669"/>
    <property type="project" value="UniProtKB-KW"/>
</dbReference>
<comment type="similarity">
    <text evidence="2">Belongs to the nucleoporin Nup133 family.</text>
</comment>
<dbReference type="GO" id="GO:0031080">
    <property type="term" value="C:nuclear pore outer ring"/>
    <property type="evidence" value="ECO:0007669"/>
    <property type="project" value="TreeGrafter"/>
</dbReference>
<keyword evidence="4" id="KW-0509">mRNA transport</keyword>
<dbReference type="AlphaFoldDB" id="A0A1Y2EM46"/>
<keyword evidence="11" id="KW-0808">Transferase</keyword>
<feature type="compositionally biased region" description="Low complexity" evidence="8">
    <location>
        <begin position="1"/>
        <end position="12"/>
    </location>
</feature>
<protein>
    <submittedName>
        <fullName evidence="11">Methyltransferase type 11</fullName>
    </submittedName>
</protein>
<keyword evidence="3" id="KW-0813">Transport</keyword>
<evidence type="ECO:0000256" key="8">
    <source>
        <dbReference type="SAM" id="MobiDB-lite"/>
    </source>
</evidence>
<proteinExistence type="inferred from homology"/>
<feature type="compositionally biased region" description="Basic and acidic residues" evidence="8">
    <location>
        <begin position="92"/>
        <end position="103"/>
    </location>
</feature>
<dbReference type="Pfam" id="PF03177">
    <property type="entry name" value="Nucleoporin_C"/>
    <property type="match status" value="1"/>
</dbReference>
<evidence type="ECO:0000313" key="11">
    <source>
        <dbReference type="EMBL" id="ORY72608.1"/>
    </source>
</evidence>
<evidence type="ECO:0000256" key="5">
    <source>
        <dbReference type="ARBA" id="ARBA00022927"/>
    </source>
</evidence>
<evidence type="ECO:0000256" key="7">
    <source>
        <dbReference type="ARBA" id="ARBA00023242"/>
    </source>
</evidence>
<dbReference type="Gene3D" id="1.25.40.700">
    <property type="match status" value="1"/>
</dbReference>
<dbReference type="InParanoid" id="A0A1Y2EM46"/>
<comment type="subcellular location">
    <subcellularLocation>
        <location evidence="1">Nucleus envelope</location>
    </subcellularLocation>
</comment>
<dbReference type="GO" id="GO:0006606">
    <property type="term" value="P:protein import into nucleus"/>
    <property type="evidence" value="ECO:0007669"/>
    <property type="project" value="TreeGrafter"/>
</dbReference>
<dbReference type="GO" id="GO:0016973">
    <property type="term" value="P:poly(A)+ mRNA export from nucleus"/>
    <property type="evidence" value="ECO:0007669"/>
    <property type="project" value="TreeGrafter"/>
</dbReference>
<keyword evidence="7" id="KW-0539">Nucleus</keyword>
<keyword evidence="6" id="KW-0811">Translocation</keyword>
<accession>A0A1Y2EM46</accession>
<dbReference type="FunCoup" id="A0A1Y2EM46">
    <property type="interactions" value="91"/>
</dbReference>
<evidence type="ECO:0000256" key="6">
    <source>
        <dbReference type="ARBA" id="ARBA00023010"/>
    </source>
</evidence>
<keyword evidence="12" id="KW-1185">Reference proteome</keyword>
<feature type="compositionally biased region" description="Low complexity" evidence="8">
    <location>
        <begin position="59"/>
        <end position="74"/>
    </location>
</feature>
<dbReference type="InterPro" id="IPR007187">
    <property type="entry name" value="Nucleoporin_Nup133/Nup155_C"/>
</dbReference>
<dbReference type="OrthoDB" id="103454at2759"/>
<evidence type="ECO:0000256" key="2">
    <source>
        <dbReference type="ARBA" id="ARBA00005569"/>
    </source>
</evidence>
<evidence type="ECO:0000259" key="10">
    <source>
        <dbReference type="Pfam" id="PF08801"/>
    </source>
</evidence>
<organism evidence="11 12">
    <name type="scientific">Leucosporidium creatinivorum</name>
    <dbReference type="NCBI Taxonomy" id="106004"/>
    <lineage>
        <taxon>Eukaryota</taxon>
        <taxon>Fungi</taxon>
        <taxon>Dikarya</taxon>
        <taxon>Basidiomycota</taxon>
        <taxon>Pucciniomycotina</taxon>
        <taxon>Microbotryomycetes</taxon>
        <taxon>Leucosporidiales</taxon>
        <taxon>Leucosporidium</taxon>
    </lineage>
</organism>
<evidence type="ECO:0000256" key="4">
    <source>
        <dbReference type="ARBA" id="ARBA00022816"/>
    </source>
</evidence>
<dbReference type="SUPFAM" id="SSF117289">
    <property type="entry name" value="Nucleoporin domain"/>
    <property type="match status" value="1"/>
</dbReference>
<dbReference type="InterPro" id="IPR037624">
    <property type="entry name" value="Nup133-like"/>
</dbReference>
<feature type="region of interest" description="Disordered" evidence="8">
    <location>
        <begin position="1"/>
        <end position="103"/>
    </location>
</feature>
<dbReference type="Proteomes" id="UP000193467">
    <property type="component" value="Unassembled WGS sequence"/>
</dbReference>
<keyword evidence="11" id="KW-0489">Methyltransferase</keyword>
<dbReference type="PANTHER" id="PTHR13405:SF11">
    <property type="entry name" value="NUCLEAR PORE COMPLEX PROTEIN NUP133"/>
    <property type="match status" value="1"/>
</dbReference>
<dbReference type="STRING" id="106004.A0A1Y2EM46"/>
<evidence type="ECO:0000259" key="9">
    <source>
        <dbReference type="Pfam" id="PF03177"/>
    </source>
</evidence>
<dbReference type="Pfam" id="PF08801">
    <property type="entry name" value="Nucleoporin_N"/>
    <property type="match status" value="1"/>
</dbReference>
<evidence type="ECO:0000256" key="3">
    <source>
        <dbReference type="ARBA" id="ARBA00022448"/>
    </source>
</evidence>
<sequence length="1261" mass="137591">MFSGASTPPKATRTPRRAGTRASRAAIAASGETTPRASPPPSTSASLHRNRSLGHNLHAASRALSASPAPSLGSRRTRSVAAASEAGSAMDLDERERATKGEEDKVLVKDESYVVLEKKGLPAEVEQVIRAADPYTDPFRATLDSQTGFALLVSREHCFVWNWAKRSTSSTTYVFPLPATPPLPTNITAFAPLSYASFVPSSSPTTSQREPGLLSISTLGAIRYWESISMALSGVERFKALDAPLSEGELVRGFKMLSPTSYLASTSQARLILVTISSVGGRVAVNARPLERSVGWAGSVWSAVFGGRQADPRAGVLALALSPANSAGEGKSWSYALTEKDVQVWEMPSRDDGGERLAVEQDVFAGVLEALSGEKVTNEDWAMNSGKVEIVDAVVVPSSGNLAVLISHITPWTAFNYTSYAIVLLEVGSTQNSVSPIGVRHLAYQARPDPRPLSSPKLSLAGGETAFVTFVDAVVMLSLAAESSFEESFPLRSNTHRFLGVSTPSAPLPSGLETLSLLTSTSTILAIQVSPPALLASFAPGSEGYKTRKLKTKIEQAIFFGASDVENPLAFDLQPDFEGDLISATEAVSAEILASSSTNMPLILDLRAQLADRVQRSRTLIEYINGNGLLPKLSQSSRRQLSWDAERLAAAVAVWHHLNSRLGTNESLLADSISAFMSNAGDGLNEDPLRTFFRTKVASLGAVVEQVSRSAKAFISDSTQSSDSRSIVLQEANHVLITVYTAVARHRRDTATHYGLDPSVLPTEPWSSRPIILDGLQWHFESTDALLRERVRDFGTSLEEEQAKFGALDLSNQQTMQGELKKQMASLAEFVFSAFEERILYLHTSTEGLNSPDTRSLTERYLTLRSRFLRTLVTVGKVNQAYELAERHRDFRALVELCNHPQHGSLQRIQFFMDKYREEFAFSLYQFYIEKDQLRVLLEQDDAYRPLLTSFLDSTDNPHISWINDIAIGRFGNATDALVGEAVKEQSLAQKKLMLSLGKLSQVAQSSKETLFTEGVQRAIEVVDDKLDLVNSQVELKENFNDILSGSENRLSLEEKSEIIAARVAPILADRPAFAQLYARLVNQLLQGQSLSPEDHIDLLTLKENVGDQSGDFASALEILQRAKEIPDARRQIMVQAIWRRVYLRDDWASLRAAVGLKDEELAGTLRSTALFSTLAAAAASSLPDSLYLEPGHSLFTGSAEEIAARLPDLPDQFIEALLGDFETENRELLEAIQQHGLDSFATEINRLLQEGTTGDVAMAE</sequence>
<dbReference type="GO" id="GO:0017056">
    <property type="term" value="F:structural constituent of nuclear pore"/>
    <property type="evidence" value="ECO:0007669"/>
    <property type="project" value="InterPro"/>
</dbReference>